<evidence type="ECO:0000313" key="10">
    <source>
        <dbReference type="Proteomes" id="UP000673691"/>
    </source>
</evidence>
<keyword evidence="4" id="KW-1133">Transmembrane helix</keyword>
<name>A0A8H8DHK7_9FUNG</name>
<dbReference type="Proteomes" id="UP000673691">
    <property type="component" value="Unassembled WGS sequence"/>
</dbReference>
<keyword evidence="3" id="KW-0812">Transmembrane</keyword>
<dbReference type="OrthoDB" id="1552at2759"/>
<evidence type="ECO:0000256" key="4">
    <source>
        <dbReference type="ARBA" id="ARBA00022989"/>
    </source>
</evidence>
<organism evidence="9 10">
    <name type="scientific">Olpidium bornovanus</name>
    <dbReference type="NCBI Taxonomy" id="278681"/>
    <lineage>
        <taxon>Eukaryota</taxon>
        <taxon>Fungi</taxon>
        <taxon>Fungi incertae sedis</taxon>
        <taxon>Olpidiomycota</taxon>
        <taxon>Olpidiomycotina</taxon>
        <taxon>Olpidiomycetes</taxon>
        <taxon>Olpidiales</taxon>
        <taxon>Olpidiaceae</taxon>
        <taxon>Olpidium</taxon>
    </lineage>
</organism>
<dbReference type="GO" id="GO:0016020">
    <property type="term" value="C:membrane"/>
    <property type="evidence" value="ECO:0007669"/>
    <property type="project" value="UniProtKB-SubCell"/>
</dbReference>
<keyword evidence="7" id="KW-0472">Membrane</keyword>
<dbReference type="EMBL" id="JAEFCI010008386">
    <property type="protein sequence ID" value="KAG5458496.1"/>
    <property type="molecule type" value="Genomic_DNA"/>
</dbReference>
<evidence type="ECO:0000256" key="6">
    <source>
        <dbReference type="ARBA" id="ARBA00023128"/>
    </source>
</evidence>
<accession>A0A8H8DHK7</accession>
<dbReference type="GO" id="GO:0005739">
    <property type="term" value="C:mitochondrion"/>
    <property type="evidence" value="ECO:0007669"/>
    <property type="project" value="UniProtKB-SubCell"/>
</dbReference>
<feature type="coiled-coil region" evidence="8">
    <location>
        <begin position="252"/>
        <end position="279"/>
    </location>
</feature>
<keyword evidence="10" id="KW-1185">Reference proteome</keyword>
<evidence type="ECO:0000256" key="2">
    <source>
        <dbReference type="ARBA" id="ARBA00004370"/>
    </source>
</evidence>
<feature type="non-terminal residue" evidence="9">
    <location>
        <position position="1"/>
    </location>
</feature>
<dbReference type="Pfam" id="PF07798">
    <property type="entry name" value="CCDC90-like"/>
    <property type="match status" value="1"/>
</dbReference>
<dbReference type="PANTHER" id="PTHR14360:SF12">
    <property type="entry name" value="MOZ PROTEIN REPRESENTS A CHROMATIN-ASSOCIATED ACETYLTRANSFERASE"/>
    <property type="match status" value="1"/>
</dbReference>
<keyword evidence="6" id="KW-0496">Mitochondrion</keyword>
<proteinExistence type="predicted"/>
<evidence type="ECO:0000256" key="1">
    <source>
        <dbReference type="ARBA" id="ARBA00004173"/>
    </source>
</evidence>
<dbReference type="InterPro" id="IPR024461">
    <property type="entry name" value="CCDC90-like"/>
</dbReference>
<reference evidence="9 10" key="1">
    <citation type="journal article" name="Sci. Rep.">
        <title>Genome-scale phylogenetic analyses confirm Olpidium as the closest living zoosporic fungus to the non-flagellated, terrestrial fungi.</title>
        <authorList>
            <person name="Chang Y."/>
            <person name="Rochon D."/>
            <person name="Sekimoto S."/>
            <person name="Wang Y."/>
            <person name="Chovatia M."/>
            <person name="Sandor L."/>
            <person name="Salamov A."/>
            <person name="Grigoriev I.V."/>
            <person name="Stajich J.E."/>
            <person name="Spatafora J.W."/>
        </authorList>
    </citation>
    <scope>NUCLEOTIDE SEQUENCE [LARGE SCALE GENOMIC DNA]</scope>
    <source>
        <strain evidence="9">S191</strain>
    </source>
</reference>
<evidence type="ECO:0000256" key="5">
    <source>
        <dbReference type="ARBA" id="ARBA00023054"/>
    </source>
</evidence>
<gene>
    <name evidence="9" type="ORF">BJ554DRAFT_1264</name>
</gene>
<keyword evidence="5 8" id="KW-0175">Coiled coil</keyword>
<evidence type="ECO:0000313" key="9">
    <source>
        <dbReference type="EMBL" id="KAG5458496.1"/>
    </source>
</evidence>
<dbReference type="AlphaFoldDB" id="A0A8H8DHK7"/>
<evidence type="ECO:0000256" key="3">
    <source>
        <dbReference type="ARBA" id="ARBA00022692"/>
    </source>
</evidence>
<evidence type="ECO:0000256" key="8">
    <source>
        <dbReference type="SAM" id="Coils"/>
    </source>
</evidence>
<comment type="subcellular location">
    <subcellularLocation>
        <location evidence="2">Membrane</location>
    </subcellularLocation>
    <subcellularLocation>
        <location evidence="1">Mitochondrion</location>
    </subcellularLocation>
</comment>
<comment type="caution">
    <text evidence="9">The sequence shown here is derived from an EMBL/GenBank/DDBJ whole genome shotgun (WGS) entry which is preliminary data.</text>
</comment>
<evidence type="ECO:0000256" key="7">
    <source>
        <dbReference type="ARBA" id="ARBA00023136"/>
    </source>
</evidence>
<dbReference type="PANTHER" id="PTHR14360">
    <property type="entry name" value="PROTEIN FMP32, MITOCHONDRIAL"/>
    <property type="match status" value="1"/>
</dbReference>
<sequence length="409" mass="44647">DDGNAAARLSRRRRRCTAAGAPRRTLLLPPPPPAALLASGADAAAAAVSGSTLLPAAAAAGRSKLQRRRLRGFRSFGRGRSAAARAAAAVTSAIRVANPAAAAASPAFLEDRARVLQDHNRSTANALICNQVDDDPPCCRRLTNHQSQMLSKSDLENVRSDSHLRDCRPLASSPLSPEGRSACSLDTLLQTSMRRESYLCKAAISELRTELQIHRRNDTANLRSDVNAVMREVDALHIKLREDMANLKSDIAMEMNARKAEMRESVKKAESAILEANNRYTVALSDVRTEIEAMKWHTCRERPSVGGAPSATKFLTIDLQRFHDLRSQIAWLNFGFLSSETKQHIPCPFSHYSSVPFLHGPLGRFPPFLVFGTGAREVYTVVSAVVAQAGGARGGRARFWHPHELHQSP</sequence>
<protein>
    <submittedName>
        <fullName evidence="9">Uncharacterized protein</fullName>
    </submittedName>
</protein>